<proteinExistence type="predicted"/>
<evidence type="ECO:0000259" key="3">
    <source>
        <dbReference type="PROSITE" id="PS52004"/>
    </source>
</evidence>
<dbReference type="PROSITE" id="PS52004">
    <property type="entry name" value="KS3_2"/>
    <property type="match status" value="1"/>
</dbReference>
<evidence type="ECO:0000256" key="1">
    <source>
        <dbReference type="ARBA" id="ARBA00022450"/>
    </source>
</evidence>
<keyword evidence="5" id="KW-1185">Reference proteome</keyword>
<keyword evidence="2" id="KW-0597">Phosphoprotein</keyword>
<dbReference type="Proteomes" id="UP000386847">
    <property type="component" value="Chromosome"/>
</dbReference>
<dbReference type="SUPFAM" id="SSF53901">
    <property type="entry name" value="Thiolase-like"/>
    <property type="match status" value="1"/>
</dbReference>
<evidence type="ECO:0000256" key="2">
    <source>
        <dbReference type="ARBA" id="ARBA00022553"/>
    </source>
</evidence>
<dbReference type="GO" id="GO:0006633">
    <property type="term" value="P:fatty acid biosynthetic process"/>
    <property type="evidence" value="ECO:0007669"/>
    <property type="project" value="TreeGrafter"/>
</dbReference>
<feature type="domain" description="Ketosynthase family 3 (KS3)" evidence="3">
    <location>
        <begin position="1"/>
        <end position="178"/>
    </location>
</feature>
<evidence type="ECO:0000313" key="4">
    <source>
        <dbReference type="EMBL" id="QGF24183.1"/>
    </source>
</evidence>
<dbReference type="Pfam" id="PF02801">
    <property type="entry name" value="Ketoacyl-synt_C"/>
    <property type="match status" value="1"/>
</dbReference>
<dbReference type="InterPro" id="IPR020841">
    <property type="entry name" value="PKS_Beta-ketoAc_synthase_dom"/>
</dbReference>
<dbReference type="GO" id="GO:0004312">
    <property type="term" value="F:fatty acid synthase activity"/>
    <property type="evidence" value="ECO:0007669"/>
    <property type="project" value="TreeGrafter"/>
</dbReference>
<organism evidence="4 5">
    <name type="scientific">Raineyella fluvialis</name>
    <dbReference type="NCBI Taxonomy" id="2662261"/>
    <lineage>
        <taxon>Bacteria</taxon>
        <taxon>Bacillati</taxon>
        <taxon>Actinomycetota</taxon>
        <taxon>Actinomycetes</taxon>
        <taxon>Propionibacteriales</taxon>
        <taxon>Propionibacteriaceae</taxon>
        <taxon>Raineyella</taxon>
    </lineage>
</organism>
<dbReference type="InterPro" id="IPR014031">
    <property type="entry name" value="Ketoacyl_synth_C"/>
</dbReference>
<gene>
    <name evidence="4" type="ORF">Rai3103_11445</name>
</gene>
<sequence>MLLLKNLELARRDGDTIHAVIEGWGSASDGRAPGIMTPTSDGQVRAIRAARKRAGSERPVDYIEGHGTGTVVGDAEEVRSLAATDEDPTGPALPIGSIKAVAGHTLAASGALSTVKAVQMIRHQRIPSQPTTPAAEHPGLASTRFHLAGHRDSRRPVRRVAVNSFGFGGANSHLIVSHPEGTLS</sequence>
<evidence type="ECO:0000313" key="5">
    <source>
        <dbReference type="Proteomes" id="UP000386847"/>
    </source>
</evidence>
<dbReference type="PANTHER" id="PTHR43775">
    <property type="entry name" value="FATTY ACID SYNTHASE"/>
    <property type="match status" value="1"/>
</dbReference>
<dbReference type="KEGG" id="rain:Rai3103_11445"/>
<dbReference type="InterPro" id="IPR016039">
    <property type="entry name" value="Thiolase-like"/>
</dbReference>
<reference evidence="4 5" key="1">
    <citation type="submission" date="2019-10" db="EMBL/GenBank/DDBJ databases">
        <title>Genomic analysis of Raineyella sp. CBA3103.</title>
        <authorList>
            <person name="Roh S.W."/>
        </authorList>
    </citation>
    <scope>NUCLEOTIDE SEQUENCE [LARGE SCALE GENOMIC DNA]</scope>
    <source>
        <strain evidence="4 5">CBA3103</strain>
    </source>
</reference>
<dbReference type="EMBL" id="CP045725">
    <property type="protein sequence ID" value="QGF24183.1"/>
    <property type="molecule type" value="Genomic_DNA"/>
</dbReference>
<accession>A0A5Q2FGE4</accession>
<keyword evidence="1" id="KW-0596">Phosphopantetheine</keyword>
<dbReference type="SMART" id="SM00825">
    <property type="entry name" value="PKS_KS"/>
    <property type="match status" value="1"/>
</dbReference>
<name>A0A5Q2FGE4_9ACTN</name>
<dbReference type="InterPro" id="IPR050091">
    <property type="entry name" value="PKS_NRPS_Biosynth_Enz"/>
</dbReference>
<dbReference type="AlphaFoldDB" id="A0A5Q2FGE4"/>
<protein>
    <recommendedName>
        <fullName evidence="3">Ketosynthase family 3 (KS3) domain-containing protein</fullName>
    </recommendedName>
</protein>
<dbReference type="PANTHER" id="PTHR43775:SF37">
    <property type="entry name" value="SI:DKEY-61P9.11"/>
    <property type="match status" value="1"/>
</dbReference>
<dbReference type="Gene3D" id="3.40.47.10">
    <property type="match status" value="1"/>
</dbReference>